<reference evidence="2 3" key="2">
    <citation type="submission" date="2018-11" db="EMBL/GenBank/DDBJ databases">
        <authorList>
            <consortium name="Pathogen Informatics"/>
        </authorList>
    </citation>
    <scope>NUCLEOTIDE SEQUENCE [LARGE SCALE GENOMIC DNA]</scope>
</reference>
<dbReference type="WBParaSite" id="ASIM_0000689901-mRNA-1">
    <property type="protein sequence ID" value="ASIM_0000689901-mRNA-1"/>
    <property type="gene ID" value="ASIM_0000689901"/>
</dbReference>
<feature type="region of interest" description="Disordered" evidence="1">
    <location>
        <begin position="44"/>
        <end position="96"/>
    </location>
</feature>
<accession>A0A0M3JGZ0</accession>
<proteinExistence type="predicted"/>
<feature type="compositionally biased region" description="Polar residues" evidence="1">
    <location>
        <begin position="47"/>
        <end position="67"/>
    </location>
</feature>
<name>A0A0M3JGZ0_ANISI</name>
<evidence type="ECO:0000313" key="3">
    <source>
        <dbReference type="Proteomes" id="UP000267096"/>
    </source>
</evidence>
<protein>
    <submittedName>
        <fullName evidence="2 4">Uncharacterized protein</fullName>
    </submittedName>
</protein>
<evidence type="ECO:0000256" key="1">
    <source>
        <dbReference type="SAM" id="MobiDB-lite"/>
    </source>
</evidence>
<dbReference type="EMBL" id="UYRR01014855">
    <property type="protein sequence ID" value="VDK27507.1"/>
    <property type="molecule type" value="Genomic_DNA"/>
</dbReference>
<sequence>MSARSLHVSHSAPNLTPLQAVHISRRGGGGGTLGVSSCATAPLLPPTSFTPQHQPNQQPPITTSVQLQHPPPVGNNDHTVQVSTHSKSSLKRTGTLQKKNQITSLPFCKCTIYYTKQFSLSLAQNSSSSFIPKGSHLNRIII</sequence>
<keyword evidence="3" id="KW-1185">Reference proteome</keyword>
<evidence type="ECO:0000313" key="2">
    <source>
        <dbReference type="EMBL" id="VDK27507.1"/>
    </source>
</evidence>
<evidence type="ECO:0000313" key="4">
    <source>
        <dbReference type="WBParaSite" id="ASIM_0000689901-mRNA-1"/>
    </source>
</evidence>
<organism evidence="4">
    <name type="scientific">Anisakis simplex</name>
    <name type="common">Herring worm</name>
    <dbReference type="NCBI Taxonomy" id="6269"/>
    <lineage>
        <taxon>Eukaryota</taxon>
        <taxon>Metazoa</taxon>
        <taxon>Ecdysozoa</taxon>
        <taxon>Nematoda</taxon>
        <taxon>Chromadorea</taxon>
        <taxon>Rhabditida</taxon>
        <taxon>Spirurina</taxon>
        <taxon>Ascaridomorpha</taxon>
        <taxon>Ascaridoidea</taxon>
        <taxon>Anisakidae</taxon>
        <taxon>Anisakis</taxon>
        <taxon>Anisakis simplex complex</taxon>
    </lineage>
</organism>
<dbReference type="Proteomes" id="UP000267096">
    <property type="component" value="Unassembled WGS sequence"/>
</dbReference>
<reference evidence="4" key="1">
    <citation type="submission" date="2017-02" db="UniProtKB">
        <authorList>
            <consortium name="WormBaseParasite"/>
        </authorList>
    </citation>
    <scope>IDENTIFICATION</scope>
</reference>
<dbReference type="AlphaFoldDB" id="A0A0M3JGZ0"/>
<feature type="compositionally biased region" description="Polar residues" evidence="1">
    <location>
        <begin position="76"/>
        <end position="96"/>
    </location>
</feature>
<gene>
    <name evidence="2" type="ORF">ASIM_LOCUS6669</name>
</gene>